<reference evidence="2" key="2">
    <citation type="submission" date="2018-10" db="UniProtKB">
        <authorList>
            <consortium name="EnsemblPlants"/>
        </authorList>
    </citation>
    <scope>IDENTIFICATION</scope>
</reference>
<dbReference type="GO" id="GO:0030515">
    <property type="term" value="F:snoRNA binding"/>
    <property type="evidence" value="ECO:0000318"/>
    <property type="project" value="GO_Central"/>
</dbReference>
<reference evidence="2" key="1">
    <citation type="submission" date="2018-08" db="EMBL/GenBank/DDBJ databases">
        <authorList>
            <person name="Rossello M."/>
        </authorList>
    </citation>
    <scope>NUCLEOTIDE SEQUENCE [LARGE SCALE GENOMIC DNA]</scope>
    <source>
        <strain evidence="2">cv. Chinese Spring</strain>
    </source>
</reference>
<dbReference type="EnsemblPlants" id="TraesCS7B02G201700.1">
    <property type="protein sequence ID" value="TraesCS7B02G201700.1"/>
    <property type="gene ID" value="TraesCS7B02G201700"/>
</dbReference>
<dbReference type="RefSeq" id="XP_044432900.1">
    <property type="nucleotide sequence ID" value="XM_044576965.1"/>
</dbReference>
<accession>A0A3B6SHJ4</accession>
<evidence type="ECO:0000313" key="2">
    <source>
        <dbReference type="EnsemblPlants" id="TraesCS7B02G201700.1"/>
    </source>
</evidence>
<dbReference type="GO" id="GO:0034457">
    <property type="term" value="C:Mpp10 complex"/>
    <property type="evidence" value="ECO:0000318"/>
    <property type="project" value="GO_Central"/>
</dbReference>
<dbReference type="Gramene" id="TraesMAC7B03G04138290.1">
    <property type="protein sequence ID" value="TraesMAC7B03G04138290.1"/>
    <property type="gene ID" value="TraesMAC7B03G04138290"/>
</dbReference>
<dbReference type="Proteomes" id="UP000019116">
    <property type="component" value="Chromosome 7B"/>
</dbReference>
<dbReference type="PANTHER" id="PTHR22734">
    <property type="entry name" value="U3 SMALL NUCLEOLAR RIBONUCLEOPROTEIN PROTEIN IMP4"/>
    <property type="match status" value="1"/>
</dbReference>
<dbReference type="GO" id="GO:0005654">
    <property type="term" value="C:nucleoplasm"/>
    <property type="evidence" value="ECO:0007669"/>
    <property type="project" value="UniProtKB-ARBA"/>
</dbReference>
<proteinExistence type="predicted"/>
<dbReference type="SMART" id="SM00879">
    <property type="entry name" value="Brix"/>
    <property type="match status" value="1"/>
</dbReference>
<dbReference type="GO" id="GO:0005730">
    <property type="term" value="C:nucleolus"/>
    <property type="evidence" value="ECO:0000318"/>
    <property type="project" value="GO_Central"/>
</dbReference>
<dbReference type="SMR" id="A0A3B6SHJ4"/>
<dbReference type="GO" id="GO:0032040">
    <property type="term" value="C:small-subunit processome"/>
    <property type="evidence" value="ECO:0000318"/>
    <property type="project" value="GO_Central"/>
</dbReference>
<sequence length="293" mass="34132">MLRRNTRLRREYLYRKSLEGKERQHYEKKRRVREALEEGKPIPTELRNEELALRREIDLDDQDRAVPRSIIDDEYAGATLREPKILLTTSRNPSAPLTQFVKELKVVFPNSQRMNRGGQVISEIVESCRSHEITDLILVHEHRGQPDGLIVCHLPLGPTAYFGLLNVVTRHDIKDRKAMGKMSEAYPHLILDNFTTKTGERTANIMKHLFPVPKPESKRLITFANRDDYISFRHHIYEKHGGPKSIDLKEVGPRFELRLYQIKRGTMDQSEAQNEFVLRPYMNTAKKQKSLGV</sequence>
<dbReference type="InterPro" id="IPR044281">
    <property type="entry name" value="IMP4/RPF1"/>
</dbReference>
<evidence type="ECO:0000313" key="3">
    <source>
        <dbReference type="Proteomes" id="UP000019116"/>
    </source>
</evidence>
<dbReference type="Pfam" id="PF04427">
    <property type="entry name" value="Brix"/>
    <property type="match status" value="1"/>
</dbReference>
<dbReference type="Gramene" id="TraesARI7B03G04148810.1">
    <property type="protein sequence ID" value="TraesARI7B03G04148810.1"/>
    <property type="gene ID" value="TraesARI7B03G04148810"/>
</dbReference>
<dbReference type="KEGG" id="taes:123159149"/>
<dbReference type="Gramene" id="TraesCS7B03G0572800.1">
    <property type="protein sequence ID" value="TraesCS7B03G0572800.1.CDS"/>
    <property type="gene ID" value="TraesCS7B03G0572800"/>
</dbReference>
<dbReference type="AlphaFoldDB" id="A0A3B6SHJ4"/>
<dbReference type="Gramene" id="TraesLAC7B03G04090830.1">
    <property type="protein sequence ID" value="TraesLAC7B03G04090830.1"/>
    <property type="gene ID" value="TraesLAC7B03G04090830"/>
</dbReference>
<dbReference type="GO" id="GO:0042134">
    <property type="term" value="F:rRNA primary transcript binding"/>
    <property type="evidence" value="ECO:0007669"/>
    <property type="project" value="InterPro"/>
</dbReference>
<keyword evidence="3" id="KW-1185">Reference proteome</keyword>
<name>A0A3B6SHJ4_WHEAT</name>
<dbReference type="STRING" id="4565.A0A3B6SHJ4"/>
<dbReference type="PANTHER" id="PTHR22734:SF2">
    <property type="entry name" value="U3 SMALL NUCLEOLAR RIBONUCLEOPROTEIN PROTEIN IMP4"/>
    <property type="match status" value="1"/>
</dbReference>
<dbReference type="PROSITE" id="PS50833">
    <property type="entry name" value="BRIX"/>
    <property type="match status" value="1"/>
</dbReference>
<feature type="domain" description="Brix" evidence="1">
    <location>
        <begin position="83"/>
        <end position="268"/>
    </location>
</feature>
<dbReference type="GeneID" id="123159149"/>
<dbReference type="OrthoDB" id="10253204at2759"/>
<dbReference type="Gramene" id="TraesLDM7B03G04146860.1">
    <property type="protein sequence ID" value="TraesLDM7B03G04146860.1"/>
    <property type="gene ID" value="TraesLDM7B03G04146860"/>
</dbReference>
<dbReference type="Gene3D" id="3.40.50.10480">
    <property type="entry name" value="Probable brix-domain ribosomal biogenesis protein"/>
    <property type="match status" value="1"/>
</dbReference>
<dbReference type="GO" id="GO:0006364">
    <property type="term" value="P:rRNA processing"/>
    <property type="evidence" value="ECO:0000318"/>
    <property type="project" value="GO_Central"/>
</dbReference>
<dbReference type="Gramene" id="TraesJUL7B03G04182060.1">
    <property type="protein sequence ID" value="TraesJUL7B03G04182060.1"/>
    <property type="gene ID" value="TraesJUL7B03G04182060"/>
</dbReference>
<dbReference type="Gramene" id="TraesSYM7B03G04192220.1">
    <property type="protein sequence ID" value="TraesSYM7B03G04192220.1"/>
    <property type="gene ID" value="TraesSYM7B03G04192220"/>
</dbReference>
<protein>
    <recommendedName>
        <fullName evidence="1">Brix domain-containing protein</fullName>
    </recommendedName>
</protein>
<dbReference type="GO" id="GO:0042274">
    <property type="term" value="P:ribosomal small subunit biogenesis"/>
    <property type="evidence" value="ECO:0007669"/>
    <property type="project" value="UniProtKB-ARBA"/>
</dbReference>
<dbReference type="Gramene" id="TraesPARA_EIv1.0_2422280.1">
    <property type="protein sequence ID" value="TraesPARA_EIv1.0_2422280.1.CDS"/>
    <property type="gene ID" value="TraesPARA_EIv1.0_2422280"/>
</dbReference>
<dbReference type="SUPFAM" id="SSF52954">
    <property type="entry name" value="Class II aaRS ABD-related"/>
    <property type="match status" value="1"/>
</dbReference>
<gene>
    <name evidence="2" type="primary">LOC123159149</name>
</gene>
<organism evidence="2">
    <name type="scientific">Triticum aestivum</name>
    <name type="common">Wheat</name>
    <dbReference type="NCBI Taxonomy" id="4565"/>
    <lineage>
        <taxon>Eukaryota</taxon>
        <taxon>Viridiplantae</taxon>
        <taxon>Streptophyta</taxon>
        <taxon>Embryophyta</taxon>
        <taxon>Tracheophyta</taxon>
        <taxon>Spermatophyta</taxon>
        <taxon>Magnoliopsida</taxon>
        <taxon>Liliopsida</taxon>
        <taxon>Poales</taxon>
        <taxon>Poaceae</taxon>
        <taxon>BOP clade</taxon>
        <taxon>Pooideae</taxon>
        <taxon>Triticodae</taxon>
        <taxon>Triticeae</taxon>
        <taxon>Triticinae</taxon>
        <taxon>Triticum</taxon>
    </lineage>
</organism>
<dbReference type="OMA" id="RSTIDDX"/>
<dbReference type="InterPro" id="IPR007109">
    <property type="entry name" value="Brix"/>
</dbReference>
<evidence type="ECO:0000259" key="1">
    <source>
        <dbReference type="PROSITE" id="PS50833"/>
    </source>
</evidence>
<dbReference type="Gramene" id="TraesNOR7B03G04189420.1">
    <property type="protein sequence ID" value="TraesNOR7B03G04189420.1"/>
    <property type="gene ID" value="TraesNOR7B03G04189420"/>
</dbReference>
<dbReference type="Gramene" id="TraesJAG7B03G04126240.1">
    <property type="protein sequence ID" value="TraesJAG7B03G04126240.1"/>
    <property type="gene ID" value="TraesJAG7B03G04126240"/>
</dbReference>
<dbReference type="Gramene" id="TraesCS7B02G201700.1">
    <property type="protein sequence ID" value="TraesCS7B02G201700.1"/>
    <property type="gene ID" value="TraesCS7B02G201700"/>
</dbReference>
<dbReference type="FunFam" id="3.40.50.10480:FF:000001">
    <property type="entry name" value="IMP4, U3 small nucleolar ribonucleoprotein"/>
    <property type="match status" value="1"/>
</dbReference>
<dbReference type="Gramene" id="TraesSTA7B03G04139190.1">
    <property type="protein sequence ID" value="TraesSTA7B03G04139190.1"/>
    <property type="gene ID" value="TraesSTA7B03G04139190"/>
</dbReference>